<name>A0A852SI67_9MICO</name>
<feature type="region of interest" description="Disordered" evidence="2">
    <location>
        <begin position="1"/>
        <end position="20"/>
    </location>
</feature>
<sequence length="112" mass="11330">MQFSDAIPFGNVTQEDPSQPVGVSYVSVAGSEGVLLTTVEVIYVDGVETSRSIISREVTAAPVDQVTVIGTGVAAPEVPSDPPPTDPTPVDPAPEEPPVDAPTTPPVPAPGG</sequence>
<organism evidence="4 5">
    <name type="scientific">Herbiconiux flava</name>
    <dbReference type="NCBI Taxonomy" id="881268"/>
    <lineage>
        <taxon>Bacteria</taxon>
        <taxon>Bacillati</taxon>
        <taxon>Actinomycetota</taxon>
        <taxon>Actinomycetes</taxon>
        <taxon>Micrococcales</taxon>
        <taxon>Microbacteriaceae</taxon>
        <taxon>Herbiconiux</taxon>
    </lineage>
</organism>
<proteinExistence type="predicted"/>
<evidence type="ECO:0000256" key="2">
    <source>
        <dbReference type="SAM" id="MobiDB-lite"/>
    </source>
</evidence>
<evidence type="ECO:0000259" key="3">
    <source>
        <dbReference type="PROSITE" id="PS51109"/>
    </source>
</evidence>
<dbReference type="InterPro" id="IPR011098">
    <property type="entry name" value="G5_dom"/>
</dbReference>
<keyword evidence="1" id="KW-0732">Signal</keyword>
<dbReference type="RefSeq" id="WP_179546307.1">
    <property type="nucleotide sequence ID" value="NZ_BSEW01000001.1"/>
</dbReference>
<gene>
    <name evidence="4" type="ORF">BJ984_000031</name>
</gene>
<dbReference type="Gene3D" id="2.20.230.10">
    <property type="entry name" value="Resuscitation-promoting factor rpfb"/>
    <property type="match status" value="1"/>
</dbReference>
<feature type="region of interest" description="Disordered" evidence="2">
    <location>
        <begin position="73"/>
        <end position="112"/>
    </location>
</feature>
<dbReference type="SMART" id="SM01208">
    <property type="entry name" value="G5"/>
    <property type="match status" value="1"/>
</dbReference>
<feature type="compositionally biased region" description="Pro residues" evidence="2">
    <location>
        <begin position="79"/>
        <end position="92"/>
    </location>
</feature>
<reference evidence="4 5" key="1">
    <citation type="submission" date="2020-07" db="EMBL/GenBank/DDBJ databases">
        <title>Sequencing the genomes of 1000 actinobacteria strains.</title>
        <authorList>
            <person name="Klenk H.-P."/>
        </authorList>
    </citation>
    <scope>NUCLEOTIDE SEQUENCE [LARGE SCALE GENOMIC DNA]</scope>
    <source>
        <strain evidence="4 5">DSM 26474</strain>
    </source>
</reference>
<dbReference type="Proteomes" id="UP000549913">
    <property type="component" value="Unassembled WGS sequence"/>
</dbReference>
<accession>A0A852SI67</accession>
<dbReference type="AlphaFoldDB" id="A0A852SI67"/>
<feature type="domain" description="G5" evidence="3">
    <location>
        <begin position="1"/>
        <end position="73"/>
    </location>
</feature>
<dbReference type="PROSITE" id="PS51109">
    <property type="entry name" value="G5"/>
    <property type="match status" value="1"/>
</dbReference>
<evidence type="ECO:0000313" key="4">
    <source>
        <dbReference type="EMBL" id="NYD68873.1"/>
    </source>
</evidence>
<evidence type="ECO:0000256" key="1">
    <source>
        <dbReference type="ARBA" id="ARBA00022729"/>
    </source>
</evidence>
<protein>
    <submittedName>
        <fullName evidence="4">Uncharacterized protein YabE (DUF348 family)</fullName>
    </submittedName>
</protein>
<dbReference type="EMBL" id="JACCBM010000001">
    <property type="protein sequence ID" value="NYD68873.1"/>
    <property type="molecule type" value="Genomic_DNA"/>
</dbReference>
<evidence type="ECO:0000313" key="5">
    <source>
        <dbReference type="Proteomes" id="UP000549913"/>
    </source>
</evidence>
<comment type="caution">
    <text evidence="4">The sequence shown here is derived from an EMBL/GenBank/DDBJ whole genome shotgun (WGS) entry which is preliminary data.</text>
</comment>
<dbReference type="Pfam" id="PF07501">
    <property type="entry name" value="G5"/>
    <property type="match status" value="1"/>
</dbReference>
<feature type="compositionally biased region" description="Pro residues" evidence="2">
    <location>
        <begin position="99"/>
        <end position="112"/>
    </location>
</feature>
<keyword evidence="5" id="KW-1185">Reference proteome</keyword>